<dbReference type="AlphaFoldDB" id="A0AA40KWW8"/>
<dbReference type="EMBL" id="JAHYIQ010000001">
    <property type="protein sequence ID" value="KAK1135935.1"/>
    <property type="molecule type" value="Genomic_DNA"/>
</dbReference>
<organism evidence="2 3">
    <name type="scientific">Melipona bicolor</name>
    <dbReference type="NCBI Taxonomy" id="60889"/>
    <lineage>
        <taxon>Eukaryota</taxon>
        <taxon>Metazoa</taxon>
        <taxon>Ecdysozoa</taxon>
        <taxon>Arthropoda</taxon>
        <taxon>Hexapoda</taxon>
        <taxon>Insecta</taxon>
        <taxon>Pterygota</taxon>
        <taxon>Neoptera</taxon>
        <taxon>Endopterygota</taxon>
        <taxon>Hymenoptera</taxon>
        <taxon>Apocrita</taxon>
        <taxon>Aculeata</taxon>
        <taxon>Apoidea</taxon>
        <taxon>Anthophila</taxon>
        <taxon>Apidae</taxon>
        <taxon>Melipona</taxon>
    </lineage>
</organism>
<evidence type="ECO:0000313" key="2">
    <source>
        <dbReference type="EMBL" id="KAK1135935.1"/>
    </source>
</evidence>
<feature type="region of interest" description="Disordered" evidence="1">
    <location>
        <begin position="68"/>
        <end position="91"/>
    </location>
</feature>
<gene>
    <name evidence="2" type="ORF">K0M31_000507</name>
</gene>
<proteinExistence type="predicted"/>
<evidence type="ECO:0000313" key="3">
    <source>
        <dbReference type="Proteomes" id="UP001177670"/>
    </source>
</evidence>
<comment type="caution">
    <text evidence="2">The sequence shown here is derived from an EMBL/GenBank/DDBJ whole genome shotgun (WGS) entry which is preliminary data.</text>
</comment>
<sequence>MTARWLVQSKLSQKISFEFQCPRYVPSIRRSGSPFTRWKIEETGGPSRISGISGRKTRVVTRWTARRRRWQPQSDGLRRRKPPGHKRFSPPLQLLSRWRRRPWDKENDGNSRSGELIFEMMQEALQPLRPRLQEIKREEREACGFGERFLKELTRTAKGEGKLKFARDERRGVKETVEIKPRISQGEPNDIRPRRSHYAFRLRYTYPLSWQTLSRFIPSESAVLQDTRTATEAAKSQLKRMSDRGFRGIFGDCSSWGRASVEPLDAYCR</sequence>
<keyword evidence="3" id="KW-1185">Reference proteome</keyword>
<evidence type="ECO:0000256" key="1">
    <source>
        <dbReference type="SAM" id="MobiDB-lite"/>
    </source>
</evidence>
<reference evidence="2" key="1">
    <citation type="submission" date="2021-10" db="EMBL/GenBank/DDBJ databases">
        <title>Melipona bicolor Genome sequencing and assembly.</title>
        <authorList>
            <person name="Araujo N.S."/>
            <person name="Arias M.C."/>
        </authorList>
    </citation>
    <scope>NUCLEOTIDE SEQUENCE</scope>
    <source>
        <strain evidence="2">USP_2M_L1-L4_2017</strain>
        <tissue evidence="2">Whole body</tissue>
    </source>
</reference>
<dbReference type="Proteomes" id="UP001177670">
    <property type="component" value="Unassembled WGS sequence"/>
</dbReference>
<accession>A0AA40KWW8</accession>
<protein>
    <submittedName>
        <fullName evidence="2">Uncharacterized protein</fullName>
    </submittedName>
</protein>
<name>A0AA40KWW8_9HYME</name>
<feature type="compositionally biased region" description="Basic residues" evidence="1">
    <location>
        <begin position="78"/>
        <end position="88"/>
    </location>
</feature>